<evidence type="ECO:0000313" key="2">
    <source>
        <dbReference type="Proteomes" id="UP001428341"/>
    </source>
</evidence>
<dbReference type="EMBL" id="JBCGBO010000004">
    <property type="protein sequence ID" value="KAK9207732.1"/>
    <property type="molecule type" value="Genomic_DNA"/>
</dbReference>
<name>A0AAP0QPB8_9ROSI</name>
<sequence length="57" mass="6441">MGTATQDETAIMMMHNCNHQSFSTIQSDLTRGTEQGVCLSNREDKKVKQNAQWVPSR</sequence>
<proteinExistence type="predicted"/>
<reference evidence="1 2" key="1">
    <citation type="submission" date="2024-05" db="EMBL/GenBank/DDBJ databases">
        <title>Haplotype-resolved chromosome-level genome assembly of Huyou (Citrus changshanensis).</title>
        <authorList>
            <person name="Miao C."/>
            <person name="Chen W."/>
            <person name="Wu Y."/>
            <person name="Wang L."/>
            <person name="Zhao S."/>
            <person name="Grierson D."/>
            <person name="Xu C."/>
            <person name="Chen K."/>
        </authorList>
    </citation>
    <scope>NUCLEOTIDE SEQUENCE [LARGE SCALE GENOMIC DNA]</scope>
    <source>
        <strain evidence="1">01-14</strain>
        <tissue evidence="1">Leaf</tissue>
    </source>
</reference>
<dbReference type="Proteomes" id="UP001428341">
    <property type="component" value="Unassembled WGS sequence"/>
</dbReference>
<gene>
    <name evidence="1" type="ORF">WN944_000078</name>
</gene>
<comment type="caution">
    <text evidence="1">The sequence shown here is derived from an EMBL/GenBank/DDBJ whole genome shotgun (WGS) entry which is preliminary data.</text>
</comment>
<evidence type="ECO:0000313" key="1">
    <source>
        <dbReference type="EMBL" id="KAK9207732.1"/>
    </source>
</evidence>
<keyword evidence="2" id="KW-1185">Reference proteome</keyword>
<accession>A0AAP0QPB8</accession>
<protein>
    <submittedName>
        <fullName evidence="1">Uncharacterized protein</fullName>
    </submittedName>
</protein>
<organism evidence="1 2">
    <name type="scientific">Citrus x changshan-huyou</name>
    <dbReference type="NCBI Taxonomy" id="2935761"/>
    <lineage>
        <taxon>Eukaryota</taxon>
        <taxon>Viridiplantae</taxon>
        <taxon>Streptophyta</taxon>
        <taxon>Embryophyta</taxon>
        <taxon>Tracheophyta</taxon>
        <taxon>Spermatophyta</taxon>
        <taxon>Magnoliopsida</taxon>
        <taxon>eudicotyledons</taxon>
        <taxon>Gunneridae</taxon>
        <taxon>Pentapetalae</taxon>
        <taxon>rosids</taxon>
        <taxon>malvids</taxon>
        <taxon>Sapindales</taxon>
        <taxon>Rutaceae</taxon>
        <taxon>Aurantioideae</taxon>
        <taxon>Citrus</taxon>
    </lineage>
</organism>
<dbReference type="AlphaFoldDB" id="A0AAP0QPB8"/>